<protein>
    <recommendedName>
        <fullName evidence="3">DUF86 domain-containing protein</fullName>
    </recommendedName>
</protein>
<reference evidence="1 2" key="1">
    <citation type="submission" date="2022-04" db="EMBL/GenBank/DDBJ databases">
        <title>Genome draft of Actinomadura sp. ATCC 31491.</title>
        <authorList>
            <person name="Shi X."/>
            <person name="Du Y."/>
        </authorList>
    </citation>
    <scope>NUCLEOTIDE SEQUENCE [LARGE SCALE GENOMIC DNA]</scope>
    <source>
        <strain evidence="1 2">ATCC 31491</strain>
    </source>
</reference>
<organism evidence="1 2">
    <name type="scientific">Actinomadura luzonensis</name>
    <dbReference type="NCBI Taxonomy" id="2805427"/>
    <lineage>
        <taxon>Bacteria</taxon>
        <taxon>Bacillati</taxon>
        <taxon>Actinomycetota</taxon>
        <taxon>Actinomycetes</taxon>
        <taxon>Streptosporangiales</taxon>
        <taxon>Thermomonosporaceae</taxon>
        <taxon>Actinomadura</taxon>
    </lineage>
</organism>
<proteinExistence type="predicted"/>
<dbReference type="RefSeq" id="WP_242371885.1">
    <property type="nucleotide sequence ID" value="NZ_JAKRKC020000001.1"/>
</dbReference>
<comment type="caution">
    <text evidence="1">The sequence shown here is derived from an EMBL/GenBank/DDBJ whole genome shotgun (WGS) entry which is preliminary data.</text>
</comment>
<dbReference type="Proteomes" id="UP001317259">
    <property type="component" value="Unassembled WGS sequence"/>
</dbReference>
<name>A0ABT0FN18_9ACTN</name>
<evidence type="ECO:0000313" key="1">
    <source>
        <dbReference type="EMBL" id="MCK2213681.1"/>
    </source>
</evidence>
<evidence type="ECO:0008006" key="3">
    <source>
        <dbReference type="Google" id="ProtNLM"/>
    </source>
</evidence>
<dbReference type="EMBL" id="JAKRKC020000001">
    <property type="protein sequence ID" value="MCK2213681.1"/>
    <property type="molecule type" value="Genomic_DNA"/>
</dbReference>
<sequence>MGKKKDRALARQELRERFQEVHLDYARAMEQAQELEHTLILISLAMGTATTVEALESDALDLARKPIERLRRELGSRFGGELGQLERDIDRVRRIRNFLAHNYFHERSFALVSMEGCEYMGDELLRASMFIGLVTERLMDKFEDRILSFGENLTEEESERIEALLEPEVDSFGAPIPGLPEPGTVPGML</sequence>
<keyword evidence="2" id="KW-1185">Reference proteome</keyword>
<evidence type="ECO:0000313" key="2">
    <source>
        <dbReference type="Proteomes" id="UP001317259"/>
    </source>
</evidence>
<accession>A0ABT0FN18</accession>
<gene>
    <name evidence="1" type="ORF">MF672_007745</name>
</gene>